<gene>
    <name evidence="4" type="ORF">OP10G_1293</name>
</gene>
<feature type="domain" description="Non-reducing end beta-L-arabinofuranosidase-like GH127 catalytic" evidence="1">
    <location>
        <begin position="15"/>
        <end position="394"/>
    </location>
</feature>
<dbReference type="InterPro" id="IPR046544">
    <property type="entry name" value="GH146_SB_dom"/>
</dbReference>
<dbReference type="SUPFAM" id="SSF48208">
    <property type="entry name" value="Six-hairpin glycosidases"/>
    <property type="match status" value="1"/>
</dbReference>
<evidence type="ECO:0000313" key="5">
    <source>
        <dbReference type="Proteomes" id="UP000027982"/>
    </source>
</evidence>
<dbReference type="EMBL" id="CP007139">
    <property type="protein sequence ID" value="AIE84661.1"/>
    <property type="molecule type" value="Genomic_DNA"/>
</dbReference>
<organism evidence="4 5">
    <name type="scientific">Fimbriimonas ginsengisoli Gsoil 348</name>
    <dbReference type="NCBI Taxonomy" id="661478"/>
    <lineage>
        <taxon>Bacteria</taxon>
        <taxon>Bacillati</taxon>
        <taxon>Armatimonadota</taxon>
        <taxon>Fimbriimonadia</taxon>
        <taxon>Fimbriimonadales</taxon>
        <taxon>Fimbriimonadaceae</taxon>
        <taxon>Fimbriimonas</taxon>
    </lineage>
</organism>
<protein>
    <recommendedName>
        <fullName evidence="6">Glycoside hydrolase family 127 protein</fullName>
    </recommendedName>
</protein>
<dbReference type="PANTHER" id="PTHR31151">
    <property type="entry name" value="PROLINE-TRNA LIGASE (DUF1680)"/>
    <property type="match status" value="1"/>
</dbReference>
<dbReference type="HOGENOM" id="CLU_008033_1_0_0"/>
<dbReference type="InterPro" id="IPR049046">
    <property type="entry name" value="Beta-AFase-like_GH127_middle"/>
</dbReference>
<evidence type="ECO:0000313" key="4">
    <source>
        <dbReference type="EMBL" id="AIE84661.1"/>
    </source>
</evidence>
<dbReference type="Gene3D" id="1.50.10.10">
    <property type="match status" value="1"/>
</dbReference>
<dbReference type="Pfam" id="PF20620">
    <property type="entry name" value="DUF6805"/>
    <property type="match status" value="1"/>
</dbReference>
<dbReference type="STRING" id="661478.OP10G_1293"/>
<feature type="domain" description="Non-reducing end beta-L-arabinofuranosidase-like GH127 middle" evidence="3">
    <location>
        <begin position="406"/>
        <end position="500"/>
    </location>
</feature>
<sequence length="753" mass="84940">MHKPQLKAEPFPLSDVKLLGGPFADATKRTADYLLTVEPDRLLHSFRQHSGLAPKGKIYGGWENSGLAGHSLGHYLTACSQEFASSGDKRFKDKIDYIVDELVACQKSRPDGYIAAMPDGDRMWAEIKKGEIRSRGFDLNGLWSPWYTHHKVYAGLLDAYRLTGNKAALGVAEKFADWAIETTKGLTDEQWEKMLGTEYGGMNDAMAELYAATGQQKYLDLARHFYDHRVLDPLANGEDDLPGKHSNTQIPKIIGLARLYELTGDEKDQKIAEFFWRRIVEHHTYAIGGNSNHEYLGPPDHLADRLSSNTCETCNTYNMLKLTRHLFEWEPRAELFDYYERAHLNHILASQNPADGMVTYFMPLGTGSHREYSDPTDNWTCCHGSGMENHTKHADSAYFHHGGDRLWVNLFIPTELTWRENGMKLRQTTNYPNDGAVKIVVESGSPKKFEMNIRHPGWAEGEMIVKVNGVALARSNETASYLTINRTWHAGDRIEFTVPMRLDTEAMPDAPNRLCVKYGPLVLAADLGPDGGPQPRTPVLVTGTHGPSDWLAQAPGKPMEWTTKGVGRPAELTFRPFYTLHTNRYGVYFDRFTEDQWKQAEAEFRAEEARQRDLEARTVDNARIGEMQPERDHNLKSEKNDIRGANGRNWRTPLEGGWFEFEMKVDPAKPMELVLTYWGSDRSHPEFDILVDGQKIATEDQPHRKSNVFFDETHAIPSELTKGKSKIVVRIQAIPGKPAGSVAGARAIVATRG</sequence>
<dbReference type="Pfam" id="PF20736">
    <property type="entry name" value="Glyco_hydro127M"/>
    <property type="match status" value="1"/>
</dbReference>
<reference evidence="4 5" key="1">
    <citation type="journal article" date="2014" name="PLoS ONE">
        <title>The first complete genome sequence of the class fimbriimonadia in the phylum armatimonadetes.</title>
        <authorList>
            <person name="Hu Z.Y."/>
            <person name="Wang Y.Z."/>
            <person name="Im W.T."/>
            <person name="Wang S.Y."/>
            <person name="Zhao G.P."/>
            <person name="Zheng H.J."/>
            <person name="Quan Z.X."/>
        </authorList>
    </citation>
    <scope>NUCLEOTIDE SEQUENCE [LARGE SCALE GENOMIC DNA]</scope>
    <source>
        <strain evidence="4">Gsoil 348</strain>
    </source>
</reference>
<dbReference type="KEGG" id="fgi:OP10G_1293"/>
<dbReference type="InterPro" id="IPR008928">
    <property type="entry name" value="6-hairpin_glycosidase_sf"/>
</dbReference>
<dbReference type="GO" id="GO:0005975">
    <property type="term" value="P:carbohydrate metabolic process"/>
    <property type="evidence" value="ECO:0007669"/>
    <property type="project" value="InterPro"/>
</dbReference>
<dbReference type="AlphaFoldDB" id="A0A068NMH7"/>
<dbReference type="PANTHER" id="PTHR31151:SF0">
    <property type="entry name" value="PROLINE-TRNA LIGASE (DUF1680)"/>
    <property type="match status" value="1"/>
</dbReference>
<evidence type="ECO:0000259" key="3">
    <source>
        <dbReference type="Pfam" id="PF20736"/>
    </source>
</evidence>
<evidence type="ECO:0000259" key="1">
    <source>
        <dbReference type="Pfam" id="PF07944"/>
    </source>
</evidence>
<name>A0A068NMH7_FIMGI</name>
<dbReference type="Proteomes" id="UP000027982">
    <property type="component" value="Chromosome"/>
</dbReference>
<dbReference type="eggNOG" id="COG3533">
    <property type="taxonomic scope" value="Bacteria"/>
</dbReference>
<dbReference type="InterPro" id="IPR012878">
    <property type="entry name" value="Beta-AFase-like_GH127_cat"/>
</dbReference>
<proteinExistence type="predicted"/>
<accession>A0A068NMH7</accession>
<evidence type="ECO:0000259" key="2">
    <source>
        <dbReference type="Pfam" id="PF20620"/>
    </source>
</evidence>
<keyword evidence="5" id="KW-1185">Reference proteome</keyword>
<evidence type="ECO:0008006" key="6">
    <source>
        <dbReference type="Google" id="ProtNLM"/>
    </source>
</evidence>
<feature type="domain" description="Glycoside hydrolase GH146 substrate-binding" evidence="2">
    <location>
        <begin position="614"/>
        <end position="746"/>
    </location>
</feature>
<dbReference type="RefSeq" id="WP_025226717.1">
    <property type="nucleotide sequence ID" value="NZ_CP007139.1"/>
</dbReference>
<dbReference type="InterPro" id="IPR012341">
    <property type="entry name" value="6hp_glycosidase-like_sf"/>
</dbReference>
<dbReference type="Pfam" id="PF07944">
    <property type="entry name" value="Beta-AFase-like_GH127_cat"/>
    <property type="match status" value="1"/>
</dbReference>
<dbReference type="OrthoDB" id="9757939at2"/>